<dbReference type="OrthoDB" id="9807630at2"/>
<evidence type="ECO:0000313" key="6">
    <source>
        <dbReference type="Proteomes" id="UP000189810"/>
    </source>
</evidence>
<evidence type="ECO:0000256" key="2">
    <source>
        <dbReference type="ARBA" id="ARBA00004818"/>
    </source>
</evidence>
<dbReference type="RefSeq" id="WP_079653666.1">
    <property type="nucleotide sequence ID" value="NZ_LT670846.1"/>
</dbReference>
<organism evidence="5 6">
    <name type="scientific">Thermocrinis minervae</name>
    <dbReference type="NCBI Taxonomy" id="381751"/>
    <lineage>
        <taxon>Bacteria</taxon>
        <taxon>Pseudomonadati</taxon>
        <taxon>Aquificota</taxon>
        <taxon>Aquificia</taxon>
        <taxon>Aquificales</taxon>
        <taxon>Aquificaceae</taxon>
        <taxon>Thermocrinis</taxon>
    </lineage>
</organism>
<dbReference type="SFLD" id="SFLDG01135">
    <property type="entry name" value="C1.5.6:_HAD__Beta-PGM__Phospha"/>
    <property type="match status" value="1"/>
</dbReference>
<sequence>MFKLVIFDLDGTLIDSCQDITLCLNMTLRDFGKPQVESQTVRRYIGSGARALLEKFFPPEDVDKALEVFRGYYRQHPVVYTRPYEGIPEALEFLRSKGVIMTVVTNKMEEISYKILDTLKLLDYFSLVVGGDTYHEKKPSALPIIKTLEKFSVKPKESLIVGDTEADILSGKRASVYTALALWGYTKDMQEEPDFILNTPTEIIELWNSRSTSRV</sequence>
<reference evidence="5 6" key="1">
    <citation type="submission" date="2016-11" db="EMBL/GenBank/DDBJ databases">
        <authorList>
            <person name="Jaros S."/>
            <person name="Januszkiewicz K."/>
            <person name="Wedrychowicz H."/>
        </authorList>
    </citation>
    <scope>NUCLEOTIDE SEQUENCE [LARGE SCALE GENOMIC DNA]</scope>
    <source>
        <strain evidence="5 6">DSM 19557</strain>
    </source>
</reference>
<evidence type="ECO:0000313" key="5">
    <source>
        <dbReference type="EMBL" id="SHK26867.1"/>
    </source>
</evidence>
<dbReference type="InterPro" id="IPR023198">
    <property type="entry name" value="PGP-like_dom2"/>
</dbReference>
<dbReference type="GO" id="GO:0006281">
    <property type="term" value="P:DNA repair"/>
    <property type="evidence" value="ECO:0007669"/>
    <property type="project" value="TreeGrafter"/>
</dbReference>
<evidence type="ECO:0000256" key="1">
    <source>
        <dbReference type="ARBA" id="ARBA00000830"/>
    </source>
</evidence>
<dbReference type="PANTHER" id="PTHR43434">
    <property type="entry name" value="PHOSPHOGLYCOLATE PHOSPHATASE"/>
    <property type="match status" value="1"/>
</dbReference>
<dbReference type="InterPro" id="IPR050155">
    <property type="entry name" value="HAD-like_hydrolase_sf"/>
</dbReference>
<dbReference type="InterPro" id="IPR036412">
    <property type="entry name" value="HAD-like_sf"/>
</dbReference>
<dbReference type="GO" id="GO:0005829">
    <property type="term" value="C:cytosol"/>
    <property type="evidence" value="ECO:0007669"/>
    <property type="project" value="TreeGrafter"/>
</dbReference>
<dbReference type="GO" id="GO:0008967">
    <property type="term" value="F:phosphoglycolate phosphatase activity"/>
    <property type="evidence" value="ECO:0007669"/>
    <property type="project" value="UniProtKB-EC"/>
</dbReference>
<evidence type="ECO:0000256" key="4">
    <source>
        <dbReference type="ARBA" id="ARBA00013078"/>
    </source>
</evidence>
<dbReference type="SFLD" id="SFLDG01129">
    <property type="entry name" value="C1.5:_HAD__Beta-PGM__Phosphata"/>
    <property type="match status" value="1"/>
</dbReference>
<dbReference type="SFLD" id="SFLDS00003">
    <property type="entry name" value="Haloacid_Dehalogenase"/>
    <property type="match status" value="1"/>
</dbReference>
<dbReference type="InterPro" id="IPR006439">
    <property type="entry name" value="HAD-SF_hydro_IA"/>
</dbReference>
<dbReference type="NCBIfam" id="TIGR01549">
    <property type="entry name" value="HAD-SF-IA-v1"/>
    <property type="match status" value="1"/>
</dbReference>
<accession>A0A1M6R3E4</accession>
<dbReference type="EMBL" id="LT670846">
    <property type="protein sequence ID" value="SHK26867.1"/>
    <property type="molecule type" value="Genomic_DNA"/>
</dbReference>
<dbReference type="InterPro" id="IPR041492">
    <property type="entry name" value="HAD_2"/>
</dbReference>
<dbReference type="SUPFAM" id="SSF56784">
    <property type="entry name" value="HAD-like"/>
    <property type="match status" value="1"/>
</dbReference>
<comment type="catalytic activity">
    <reaction evidence="1">
        <text>2-phosphoglycolate + H2O = glycolate + phosphate</text>
        <dbReference type="Rhea" id="RHEA:14369"/>
        <dbReference type="ChEBI" id="CHEBI:15377"/>
        <dbReference type="ChEBI" id="CHEBI:29805"/>
        <dbReference type="ChEBI" id="CHEBI:43474"/>
        <dbReference type="ChEBI" id="CHEBI:58033"/>
        <dbReference type="EC" id="3.1.3.18"/>
    </reaction>
</comment>
<comment type="pathway">
    <text evidence="2">Organic acid metabolism; glycolate biosynthesis; glycolate from 2-phosphoglycolate: step 1/1.</text>
</comment>
<protein>
    <recommendedName>
        <fullName evidence="4">phosphoglycolate phosphatase</fullName>
        <ecNumber evidence="4">3.1.3.18</ecNumber>
    </recommendedName>
</protein>
<comment type="similarity">
    <text evidence="3">Belongs to the HAD-like hydrolase superfamily. CbbY/CbbZ/Gph/YieH family.</text>
</comment>
<dbReference type="FunFam" id="3.40.50.1000:FF:000022">
    <property type="entry name" value="Phosphoglycolate phosphatase"/>
    <property type="match status" value="1"/>
</dbReference>
<dbReference type="EC" id="3.1.3.18" evidence="4"/>
<dbReference type="Gene3D" id="1.10.150.240">
    <property type="entry name" value="Putative phosphatase, domain 2"/>
    <property type="match status" value="1"/>
</dbReference>
<dbReference type="PRINTS" id="PR00413">
    <property type="entry name" value="HADHALOGNASE"/>
</dbReference>
<name>A0A1M6R3E4_9AQUI</name>
<evidence type="ECO:0000256" key="3">
    <source>
        <dbReference type="ARBA" id="ARBA00006171"/>
    </source>
</evidence>
<proteinExistence type="inferred from homology"/>
<dbReference type="Pfam" id="PF13419">
    <property type="entry name" value="HAD_2"/>
    <property type="match status" value="1"/>
</dbReference>
<dbReference type="Proteomes" id="UP000189810">
    <property type="component" value="Chromosome I"/>
</dbReference>
<dbReference type="PANTHER" id="PTHR43434:SF1">
    <property type="entry name" value="PHOSPHOGLYCOLATE PHOSPHATASE"/>
    <property type="match status" value="1"/>
</dbReference>
<dbReference type="InterPro" id="IPR023214">
    <property type="entry name" value="HAD_sf"/>
</dbReference>
<keyword evidence="6" id="KW-1185">Reference proteome</keyword>
<gene>
    <name evidence="5" type="ORF">SAMN05444391_0497</name>
</gene>
<dbReference type="Gene3D" id="3.40.50.1000">
    <property type="entry name" value="HAD superfamily/HAD-like"/>
    <property type="match status" value="1"/>
</dbReference>
<dbReference type="STRING" id="381751.SAMN05444391_0497"/>
<dbReference type="AlphaFoldDB" id="A0A1M6R3E4"/>